<dbReference type="Proteomes" id="UP000239747">
    <property type="component" value="Unassembled WGS sequence"/>
</dbReference>
<dbReference type="InterPro" id="IPR000531">
    <property type="entry name" value="Beta-barrel_TonB"/>
</dbReference>
<keyword evidence="5 12" id="KW-0812">Transmembrane</keyword>
<evidence type="ECO:0000256" key="14">
    <source>
        <dbReference type="SAM" id="SignalP"/>
    </source>
</evidence>
<evidence type="ECO:0000256" key="5">
    <source>
        <dbReference type="ARBA" id="ARBA00022692"/>
    </source>
</evidence>
<dbReference type="PANTHER" id="PTHR32552">
    <property type="entry name" value="FERRICHROME IRON RECEPTOR-RELATED"/>
    <property type="match status" value="1"/>
</dbReference>
<evidence type="ECO:0000259" key="16">
    <source>
        <dbReference type="Pfam" id="PF07715"/>
    </source>
</evidence>
<gene>
    <name evidence="17" type="ORF">BST92_04350</name>
</gene>
<dbReference type="Pfam" id="PF00593">
    <property type="entry name" value="TonB_dep_Rec_b-barrel"/>
    <property type="match status" value="1"/>
</dbReference>
<dbReference type="GO" id="GO:0015344">
    <property type="term" value="F:siderophore uptake transmembrane transporter activity"/>
    <property type="evidence" value="ECO:0007669"/>
    <property type="project" value="TreeGrafter"/>
</dbReference>
<keyword evidence="3 12" id="KW-1134">Transmembrane beta strand</keyword>
<evidence type="ECO:0000313" key="17">
    <source>
        <dbReference type="EMBL" id="PQJ31200.1"/>
    </source>
</evidence>
<dbReference type="RefSeq" id="WP_211292437.1">
    <property type="nucleotide sequence ID" value="NZ_MTPW01000001.1"/>
</dbReference>
<comment type="caution">
    <text evidence="17">The sequence shown here is derived from an EMBL/GenBank/DDBJ whole genome shotgun (WGS) entry which is preliminary data.</text>
</comment>
<evidence type="ECO:0000256" key="3">
    <source>
        <dbReference type="ARBA" id="ARBA00022452"/>
    </source>
</evidence>
<organism evidence="17 18">
    <name type="scientific">Nonlabens arenilitoris</name>
    <dbReference type="NCBI Taxonomy" id="1217969"/>
    <lineage>
        <taxon>Bacteria</taxon>
        <taxon>Pseudomonadati</taxon>
        <taxon>Bacteroidota</taxon>
        <taxon>Flavobacteriia</taxon>
        <taxon>Flavobacteriales</taxon>
        <taxon>Flavobacteriaceae</taxon>
        <taxon>Nonlabens</taxon>
    </lineage>
</organism>
<evidence type="ECO:0000256" key="7">
    <source>
        <dbReference type="ARBA" id="ARBA00023004"/>
    </source>
</evidence>
<dbReference type="InterPro" id="IPR012910">
    <property type="entry name" value="Plug_dom"/>
</dbReference>
<feature type="chain" id="PRO_5015733513" evidence="14">
    <location>
        <begin position="24"/>
        <end position="870"/>
    </location>
</feature>
<evidence type="ECO:0000313" key="18">
    <source>
        <dbReference type="Proteomes" id="UP000239747"/>
    </source>
</evidence>
<dbReference type="InterPro" id="IPR039426">
    <property type="entry name" value="TonB-dep_rcpt-like"/>
</dbReference>
<evidence type="ECO:0000256" key="8">
    <source>
        <dbReference type="ARBA" id="ARBA00023065"/>
    </source>
</evidence>
<proteinExistence type="inferred from homology"/>
<feature type="domain" description="TonB-dependent receptor-like beta-barrel" evidence="15">
    <location>
        <begin position="337"/>
        <end position="830"/>
    </location>
</feature>
<dbReference type="InterPro" id="IPR036942">
    <property type="entry name" value="Beta-barrel_TonB_sf"/>
</dbReference>
<keyword evidence="7" id="KW-0408">Iron</keyword>
<keyword evidence="18" id="KW-1185">Reference proteome</keyword>
<dbReference type="InterPro" id="IPR008969">
    <property type="entry name" value="CarboxyPept-like_regulatory"/>
</dbReference>
<dbReference type="InterPro" id="IPR037066">
    <property type="entry name" value="Plug_dom_sf"/>
</dbReference>
<evidence type="ECO:0000256" key="1">
    <source>
        <dbReference type="ARBA" id="ARBA00004571"/>
    </source>
</evidence>
<dbReference type="EMBL" id="MTPW01000001">
    <property type="protein sequence ID" value="PQJ31200.1"/>
    <property type="molecule type" value="Genomic_DNA"/>
</dbReference>
<dbReference type="Gene3D" id="2.170.130.10">
    <property type="entry name" value="TonB-dependent receptor, plug domain"/>
    <property type="match status" value="1"/>
</dbReference>
<dbReference type="Gene3D" id="2.60.40.1120">
    <property type="entry name" value="Carboxypeptidase-like, regulatory domain"/>
    <property type="match status" value="1"/>
</dbReference>
<dbReference type="PROSITE" id="PS52016">
    <property type="entry name" value="TONB_DEPENDENT_REC_3"/>
    <property type="match status" value="1"/>
</dbReference>
<comment type="subcellular location">
    <subcellularLocation>
        <location evidence="1 12">Cell outer membrane</location>
        <topology evidence="1 12">Multi-pass membrane protein</topology>
    </subcellularLocation>
</comment>
<keyword evidence="10 12" id="KW-0472">Membrane</keyword>
<keyword evidence="11 12" id="KW-0998">Cell outer membrane</keyword>
<keyword evidence="6 14" id="KW-0732">Signal</keyword>
<dbReference type="SUPFAM" id="SSF49464">
    <property type="entry name" value="Carboxypeptidase regulatory domain-like"/>
    <property type="match status" value="1"/>
</dbReference>
<feature type="signal peptide" evidence="14">
    <location>
        <begin position="1"/>
        <end position="23"/>
    </location>
</feature>
<comment type="similarity">
    <text evidence="12 13">Belongs to the TonB-dependent receptor family.</text>
</comment>
<keyword evidence="2 12" id="KW-0813">Transport</keyword>
<protein>
    <submittedName>
        <fullName evidence="17">TonB-dependent receptor</fullName>
    </submittedName>
</protein>
<dbReference type="Pfam" id="PF13715">
    <property type="entry name" value="CarbopepD_reg_2"/>
    <property type="match status" value="1"/>
</dbReference>
<accession>A0A2S7U9A6</accession>
<keyword evidence="17" id="KW-0675">Receptor</keyword>
<reference evidence="17 18" key="1">
    <citation type="submission" date="2017-01" db="EMBL/GenBank/DDBJ databases">
        <title>Trade-off between light-utilization and light-protection in marine flavobacteria.</title>
        <authorList>
            <person name="Kumagai Y."/>
            <person name="Yoshizawa S."/>
            <person name="Kogure K."/>
            <person name="Iwasaki W."/>
        </authorList>
    </citation>
    <scope>NUCLEOTIDE SEQUENCE [LARGE SCALE GENOMIC DNA]</scope>
    <source>
        <strain evidence="17 18">KCTC 32109</strain>
    </source>
</reference>
<evidence type="ECO:0000256" key="13">
    <source>
        <dbReference type="RuleBase" id="RU003357"/>
    </source>
</evidence>
<feature type="domain" description="TonB-dependent receptor plug" evidence="16">
    <location>
        <begin position="120"/>
        <end position="233"/>
    </location>
</feature>
<dbReference type="PANTHER" id="PTHR32552:SF89">
    <property type="entry name" value="CATECHOLATE SIDEROPHORE RECEPTOR FIU"/>
    <property type="match status" value="1"/>
</dbReference>
<sequence length="870" mass="93456">MNILKSTWSFVLIMLLTVSTVVAQSIISGNVKDAAGEPVFGANVILKGTDKGAVTDIDGNYSISNVANGDYTIVGSSLGYSRYSKKISVSADMTYNFIMQEDAESLDAIVVTGVTNPKAKIESSVSVTTLGTASITQSAPRTTAEIFRTIPGIRSESSGGEGNSNISVRGVPISSGGSKYVQLQEDGLPVLLYGDISFATADIFTRFDANVSRIEAIRGGSASTQTSNSPGGIINIISKTGQSEGGTIGTTFGANYDSFRTDFAYGTEIADDLFMHAGGFYRVGEGIRDAGFTANNGGQFKLSLMKKFDKGSVRVYGKYLNDRAIAYLPGPIQVSGTNENPTWESAPNFDATTGSLHTPNLLQTLRLGPDGERSRGNVADGMHPVSTAVGISANFDLGNSWSVTNNGRFASNNGAFVSPFPSQVATGAEIADSFGAGSSLEFTDGSPVADGSLVARIHMFDVELENFNNFMNDLKLSKTYDNLDVTLGYFKSVQNISMNWTWNSYLQEVQGENARLINAFDPTGAPLSENGLYAYGTPFWGNLARNYDTQYNVSAPYVNVALEASEKLNIDASVRFDMGKVDGTFTGGTESVIDINNDGVISAPEQNVFSVNNAAPTTVDYDYDYVSYSLGLNYKLKDRQAVFARYSRGAAAKADRILFSGLDYQNSDRINALDFLNQAEIGYKQGFDNGALYVTGFYSKTTEQAGFEATNPDLIIDNDYQSFGVEVEGSYRMNDLTVKGAVTYTNATLESGDNEGNAPRRQPDFIYNLIPSYNFGADKQNSLGLSFIGQTKAYAQDTNELIMPGFVIVNGFVNVGITKDLNANLSANNLFDTLGITESEEGSIVEGQTNFLRARALPGRSISLGLQYNF</sequence>
<keyword evidence="4" id="KW-0410">Iron transport</keyword>
<dbReference type="AlphaFoldDB" id="A0A2S7U9A6"/>
<keyword evidence="9 13" id="KW-0798">TonB box</keyword>
<evidence type="ECO:0000256" key="9">
    <source>
        <dbReference type="ARBA" id="ARBA00023077"/>
    </source>
</evidence>
<dbReference type="SUPFAM" id="SSF56935">
    <property type="entry name" value="Porins"/>
    <property type="match status" value="1"/>
</dbReference>
<dbReference type="Pfam" id="PF07715">
    <property type="entry name" value="Plug"/>
    <property type="match status" value="1"/>
</dbReference>
<dbReference type="Gene3D" id="2.40.170.20">
    <property type="entry name" value="TonB-dependent receptor, beta-barrel domain"/>
    <property type="match status" value="1"/>
</dbReference>
<evidence type="ECO:0000256" key="4">
    <source>
        <dbReference type="ARBA" id="ARBA00022496"/>
    </source>
</evidence>
<evidence type="ECO:0000256" key="12">
    <source>
        <dbReference type="PROSITE-ProRule" id="PRU01360"/>
    </source>
</evidence>
<keyword evidence="8" id="KW-0406">Ion transport</keyword>
<evidence type="ECO:0000256" key="6">
    <source>
        <dbReference type="ARBA" id="ARBA00022729"/>
    </source>
</evidence>
<evidence type="ECO:0000256" key="11">
    <source>
        <dbReference type="ARBA" id="ARBA00023237"/>
    </source>
</evidence>
<name>A0A2S7U9A6_9FLAO</name>
<evidence type="ECO:0000256" key="10">
    <source>
        <dbReference type="ARBA" id="ARBA00023136"/>
    </source>
</evidence>
<dbReference type="GO" id="GO:0009279">
    <property type="term" value="C:cell outer membrane"/>
    <property type="evidence" value="ECO:0007669"/>
    <property type="project" value="UniProtKB-SubCell"/>
</dbReference>
<evidence type="ECO:0000256" key="2">
    <source>
        <dbReference type="ARBA" id="ARBA00022448"/>
    </source>
</evidence>
<evidence type="ECO:0000259" key="15">
    <source>
        <dbReference type="Pfam" id="PF00593"/>
    </source>
</evidence>